<evidence type="ECO:0000259" key="4">
    <source>
        <dbReference type="PROSITE" id="PS50102"/>
    </source>
</evidence>
<dbReference type="InterPro" id="IPR035979">
    <property type="entry name" value="RBD_domain_sf"/>
</dbReference>
<feature type="region of interest" description="Disordered" evidence="3">
    <location>
        <begin position="165"/>
        <end position="243"/>
    </location>
</feature>
<name>A0A4P9WP10_9FUNG</name>
<keyword evidence="1 2" id="KW-0694">RNA-binding</keyword>
<gene>
    <name evidence="5" type="ORF">BDK51DRAFT_18321</name>
</gene>
<dbReference type="Proteomes" id="UP000269721">
    <property type="component" value="Unassembled WGS sequence"/>
</dbReference>
<sequence>ECTTVFVGNLSWDVTEEMLTETFSQSGEVSNVRLITDRETGKKKGFGYVDFATSEAASAACALDGTDVDGRQIRVNLAIAKPKPASAPSATLFVANLSFETTEDSLKEAFEEHGEVVSVRIPTDRESQRPKGFAYVEFGDAASAKVALEAMTGFELDGRTIRLDFSTPRDANGGGRGGRGGFGGGRGGGRGGFGGDRGGRGGRGRGGFGGGRGGFGGGRGGFGGDRGGRGRGGGRGGRGRGGY</sequence>
<dbReference type="InterPro" id="IPR012677">
    <property type="entry name" value="Nucleotide-bd_a/b_plait_sf"/>
</dbReference>
<keyword evidence="6" id="KW-1185">Reference proteome</keyword>
<dbReference type="Gene3D" id="3.30.70.330">
    <property type="match status" value="2"/>
</dbReference>
<protein>
    <recommendedName>
        <fullName evidence="4">RRM domain-containing protein</fullName>
    </recommendedName>
</protein>
<evidence type="ECO:0000256" key="2">
    <source>
        <dbReference type="PROSITE-ProRule" id="PRU00176"/>
    </source>
</evidence>
<dbReference type="CDD" id="cd21608">
    <property type="entry name" value="RRM2_NsCP33_like"/>
    <property type="match status" value="1"/>
</dbReference>
<evidence type="ECO:0000256" key="3">
    <source>
        <dbReference type="SAM" id="MobiDB-lite"/>
    </source>
</evidence>
<evidence type="ECO:0000256" key="1">
    <source>
        <dbReference type="ARBA" id="ARBA00022884"/>
    </source>
</evidence>
<proteinExistence type="predicted"/>
<dbReference type="PROSITE" id="PS50102">
    <property type="entry name" value="RRM"/>
    <property type="match status" value="2"/>
</dbReference>
<feature type="domain" description="RRM" evidence="4">
    <location>
        <begin position="3"/>
        <end position="80"/>
    </location>
</feature>
<dbReference type="SUPFAM" id="SSF54928">
    <property type="entry name" value="RNA-binding domain, RBD"/>
    <property type="match status" value="2"/>
</dbReference>
<feature type="compositionally biased region" description="Gly residues" evidence="3">
    <location>
        <begin position="204"/>
        <end position="243"/>
    </location>
</feature>
<feature type="domain" description="RRM" evidence="4">
    <location>
        <begin position="90"/>
        <end position="168"/>
    </location>
</feature>
<dbReference type="SMART" id="SM00360">
    <property type="entry name" value="RRM"/>
    <property type="match status" value="2"/>
</dbReference>
<organism evidence="5 6">
    <name type="scientific">Blyttiomyces helicus</name>
    <dbReference type="NCBI Taxonomy" id="388810"/>
    <lineage>
        <taxon>Eukaryota</taxon>
        <taxon>Fungi</taxon>
        <taxon>Fungi incertae sedis</taxon>
        <taxon>Chytridiomycota</taxon>
        <taxon>Chytridiomycota incertae sedis</taxon>
        <taxon>Chytridiomycetes</taxon>
        <taxon>Chytridiomycetes incertae sedis</taxon>
        <taxon>Blyttiomyces</taxon>
    </lineage>
</organism>
<evidence type="ECO:0000313" key="6">
    <source>
        <dbReference type="Proteomes" id="UP000269721"/>
    </source>
</evidence>
<feature type="non-terminal residue" evidence="5">
    <location>
        <position position="1"/>
    </location>
</feature>
<dbReference type="InterPro" id="IPR000504">
    <property type="entry name" value="RRM_dom"/>
</dbReference>
<dbReference type="GO" id="GO:0003723">
    <property type="term" value="F:RNA binding"/>
    <property type="evidence" value="ECO:0007669"/>
    <property type="project" value="UniProtKB-UniRule"/>
</dbReference>
<dbReference type="OrthoDB" id="439808at2759"/>
<evidence type="ECO:0000313" key="5">
    <source>
        <dbReference type="EMBL" id="RKO94035.1"/>
    </source>
</evidence>
<accession>A0A4P9WP10</accession>
<dbReference type="Pfam" id="PF00076">
    <property type="entry name" value="RRM_1"/>
    <property type="match status" value="2"/>
</dbReference>
<dbReference type="InterPro" id="IPR048289">
    <property type="entry name" value="RRM2_NsCP33-like"/>
</dbReference>
<dbReference type="InterPro" id="IPR052462">
    <property type="entry name" value="SLIRP/GR-RBP-like"/>
</dbReference>
<dbReference type="AlphaFoldDB" id="A0A4P9WP10"/>
<dbReference type="PANTHER" id="PTHR48027">
    <property type="entry name" value="HETEROGENEOUS NUCLEAR RIBONUCLEOPROTEIN 87F-RELATED"/>
    <property type="match status" value="1"/>
</dbReference>
<reference evidence="6" key="1">
    <citation type="journal article" date="2018" name="Nat. Microbiol.">
        <title>Leveraging single-cell genomics to expand the fungal tree of life.</title>
        <authorList>
            <person name="Ahrendt S.R."/>
            <person name="Quandt C.A."/>
            <person name="Ciobanu D."/>
            <person name="Clum A."/>
            <person name="Salamov A."/>
            <person name="Andreopoulos B."/>
            <person name="Cheng J.F."/>
            <person name="Woyke T."/>
            <person name="Pelin A."/>
            <person name="Henrissat B."/>
            <person name="Reynolds N.K."/>
            <person name="Benny G.L."/>
            <person name="Smith M.E."/>
            <person name="James T.Y."/>
            <person name="Grigoriev I.V."/>
        </authorList>
    </citation>
    <scope>NUCLEOTIDE SEQUENCE [LARGE SCALE GENOMIC DNA]</scope>
</reference>
<feature type="compositionally biased region" description="Gly residues" evidence="3">
    <location>
        <begin position="172"/>
        <end position="196"/>
    </location>
</feature>
<dbReference type="EMBL" id="KZ994035">
    <property type="protein sequence ID" value="RKO94035.1"/>
    <property type="molecule type" value="Genomic_DNA"/>
</dbReference>